<gene>
    <name evidence="2" type="ORF">ACFSJG_24210</name>
</gene>
<proteinExistence type="predicted"/>
<dbReference type="Proteomes" id="UP001597286">
    <property type="component" value="Unassembled WGS sequence"/>
</dbReference>
<organism evidence="2 3">
    <name type="scientific">Rhodococcus gannanensis</name>
    <dbReference type="NCBI Taxonomy" id="1960308"/>
    <lineage>
        <taxon>Bacteria</taxon>
        <taxon>Bacillati</taxon>
        <taxon>Actinomycetota</taxon>
        <taxon>Actinomycetes</taxon>
        <taxon>Mycobacteriales</taxon>
        <taxon>Nocardiaceae</taxon>
        <taxon>Rhodococcus</taxon>
    </lineage>
</organism>
<sequence>MTTPNDDIWTFDDALAVVSGIDGAVAVVASAETGAPEAAWGDVFVFDADSDDRRFPFATIVTKDVPGFDTVSGLDREGVYRLNIGVGRDVFQELLGYDPADHARFREEHDFAEPDRMLPHPAYAAQAWVSVVTPGPRTGELMQRLLVAALDRHRRRGGR</sequence>
<evidence type="ECO:0000259" key="1">
    <source>
        <dbReference type="Pfam" id="PF19694"/>
    </source>
</evidence>
<dbReference type="Pfam" id="PF19694">
    <property type="entry name" value="DUF6194"/>
    <property type="match status" value="1"/>
</dbReference>
<keyword evidence="3" id="KW-1185">Reference proteome</keyword>
<evidence type="ECO:0000313" key="3">
    <source>
        <dbReference type="Proteomes" id="UP001597286"/>
    </source>
</evidence>
<name>A0ABW4PAR8_9NOCA</name>
<protein>
    <submittedName>
        <fullName evidence="2">DUF6194 family protein</fullName>
    </submittedName>
</protein>
<comment type="caution">
    <text evidence="2">The sequence shown here is derived from an EMBL/GenBank/DDBJ whole genome shotgun (WGS) entry which is preliminary data.</text>
</comment>
<accession>A0ABW4PAR8</accession>
<reference evidence="3" key="1">
    <citation type="journal article" date="2019" name="Int. J. Syst. Evol. Microbiol.">
        <title>The Global Catalogue of Microorganisms (GCM) 10K type strain sequencing project: providing services to taxonomists for standard genome sequencing and annotation.</title>
        <authorList>
            <consortium name="The Broad Institute Genomics Platform"/>
            <consortium name="The Broad Institute Genome Sequencing Center for Infectious Disease"/>
            <person name="Wu L."/>
            <person name="Ma J."/>
        </authorList>
    </citation>
    <scope>NUCLEOTIDE SEQUENCE [LARGE SCALE GENOMIC DNA]</scope>
    <source>
        <strain evidence="3">DT72</strain>
    </source>
</reference>
<dbReference type="EMBL" id="JBHUFB010000020">
    <property type="protein sequence ID" value="MFD1815334.1"/>
    <property type="molecule type" value="Genomic_DNA"/>
</dbReference>
<dbReference type="InterPro" id="IPR045676">
    <property type="entry name" value="DUF6194"/>
</dbReference>
<feature type="domain" description="DUF6194" evidence="1">
    <location>
        <begin position="13"/>
        <end position="156"/>
    </location>
</feature>
<dbReference type="RefSeq" id="WP_378487764.1">
    <property type="nucleotide sequence ID" value="NZ_JBHUFB010000020.1"/>
</dbReference>
<evidence type="ECO:0000313" key="2">
    <source>
        <dbReference type="EMBL" id="MFD1815334.1"/>
    </source>
</evidence>